<keyword evidence="1" id="KW-1133">Transmembrane helix</keyword>
<evidence type="ECO:0000313" key="3">
    <source>
        <dbReference type="Proteomes" id="UP001303046"/>
    </source>
</evidence>
<proteinExistence type="predicted"/>
<dbReference type="Proteomes" id="UP001303046">
    <property type="component" value="Unassembled WGS sequence"/>
</dbReference>
<dbReference type="EMBL" id="JAVFWL010000001">
    <property type="protein sequence ID" value="KAK6728249.1"/>
    <property type="molecule type" value="Genomic_DNA"/>
</dbReference>
<gene>
    <name evidence="2" type="primary">Necator_chrI.g1845</name>
    <name evidence="2" type="ORF">RB195_005719</name>
</gene>
<comment type="caution">
    <text evidence="2">The sequence shown here is derived from an EMBL/GenBank/DDBJ whole genome shotgun (WGS) entry which is preliminary data.</text>
</comment>
<name>A0ABR1BT47_NECAM</name>
<accession>A0ABR1BT47</accession>
<sequence length="93" mass="11165">MSEVHISSHFNTLPRHGYQRLNRHRILTTWDCWHCLRNLLFVVVLTLIGYKFIYWPSPKNCITFPLLRNDESDQVCERVASSKRDLHLEQLRT</sequence>
<keyword evidence="1" id="KW-0472">Membrane</keyword>
<feature type="transmembrane region" description="Helical" evidence="1">
    <location>
        <begin position="35"/>
        <end position="55"/>
    </location>
</feature>
<keyword evidence="3" id="KW-1185">Reference proteome</keyword>
<reference evidence="2 3" key="1">
    <citation type="submission" date="2023-08" db="EMBL/GenBank/DDBJ databases">
        <title>A Necator americanus chromosomal reference genome.</title>
        <authorList>
            <person name="Ilik V."/>
            <person name="Petrzelkova K.J."/>
            <person name="Pardy F."/>
            <person name="Fuh T."/>
            <person name="Niatou-Singa F.S."/>
            <person name="Gouil Q."/>
            <person name="Baker L."/>
            <person name="Ritchie M.E."/>
            <person name="Jex A.R."/>
            <person name="Gazzola D."/>
            <person name="Li H."/>
            <person name="Toshio Fujiwara R."/>
            <person name="Zhan B."/>
            <person name="Aroian R.V."/>
            <person name="Pafco B."/>
            <person name="Schwarz E.M."/>
        </authorList>
    </citation>
    <scope>NUCLEOTIDE SEQUENCE [LARGE SCALE GENOMIC DNA]</scope>
    <source>
        <strain evidence="2 3">Aroian</strain>
        <tissue evidence="2">Whole animal</tissue>
    </source>
</reference>
<protein>
    <submittedName>
        <fullName evidence="2">Uncharacterized protein</fullName>
    </submittedName>
</protein>
<keyword evidence="1" id="KW-0812">Transmembrane</keyword>
<evidence type="ECO:0000313" key="2">
    <source>
        <dbReference type="EMBL" id="KAK6728249.1"/>
    </source>
</evidence>
<evidence type="ECO:0000256" key="1">
    <source>
        <dbReference type="SAM" id="Phobius"/>
    </source>
</evidence>
<organism evidence="2 3">
    <name type="scientific">Necator americanus</name>
    <name type="common">Human hookworm</name>
    <dbReference type="NCBI Taxonomy" id="51031"/>
    <lineage>
        <taxon>Eukaryota</taxon>
        <taxon>Metazoa</taxon>
        <taxon>Ecdysozoa</taxon>
        <taxon>Nematoda</taxon>
        <taxon>Chromadorea</taxon>
        <taxon>Rhabditida</taxon>
        <taxon>Rhabditina</taxon>
        <taxon>Rhabditomorpha</taxon>
        <taxon>Strongyloidea</taxon>
        <taxon>Ancylostomatidae</taxon>
        <taxon>Bunostominae</taxon>
        <taxon>Necator</taxon>
    </lineage>
</organism>